<dbReference type="InterPro" id="IPR037401">
    <property type="entry name" value="SnoaL-like"/>
</dbReference>
<dbReference type="OrthoDB" id="4571298at2"/>
<protein>
    <recommendedName>
        <fullName evidence="1">SnoaL-like domain-containing protein</fullName>
    </recommendedName>
</protein>
<organism evidence="2 3">
    <name type="scientific">Hydrocarboniphaga effusa AP103</name>
    <dbReference type="NCBI Taxonomy" id="1172194"/>
    <lineage>
        <taxon>Bacteria</taxon>
        <taxon>Pseudomonadati</taxon>
        <taxon>Pseudomonadota</taxon>
        <taxon>Gammaproteobacteria</taxon>
        <taxon>Nevskiales</taxon>
        <taxon>Nevskiaceae</taxon>
        <taxon>Hydrocarboniphaga</taxon>
    </lineage>
</organism>
<evidence type="ECO:0000313" key="3">
    <source>
        <dbReference type="Proteomes" id="UP000003704"/>
    </source>
</evidence>
<keyword evidence="3" id="KW-1185">Reference proteome</keyword>
<dbReference type="Gene3D" id="3.10.450.50">
    <property type="match status" value="1"/>
</dbReference>
<sequence length="170" mass="18932">MQNNGIGNDLEARLRRLEDIEAIRHLKARYFFCCDRKDADGMRDCFVDGRMLIDYGALGSFDNADAVVQLFRDIGCQPHMVEMHHGANHQITIESEAAASGLWSLHYFLIDTSSGGITQLGGYYEDRYAKLDGRWKMSETRFVVSSTLALAQGADALKTLFAGRSAPAPH</sequence>
<dbReference type="RefSeq" id="WP_007187250.1">
    <property type="nucleotide sequence ID" value="NZ_AKGD01000004.1"/>
</dbReference>
<name>I8T1T8_9GAMM</name>
<dbReference type="EMBL" id="AKGD01000004">
    <property type="protein sequence ID" value="EIT67880.1"/>
    <property type="molecule type" value="Genomic_DNA"/>
</dbReference>
<proteinExistence type="predicted"/>
<evidence type="ECO:0000313" key="2">
    <source>
        <dbReference type="EMBL" id="EIT67880.1"/>
    </source>
</evidence>
<accession>I8T1T8</accession>
<feature type="domain" description="SnoaL-like" evidence="1">
    <location>
        <begin position="15"/>
        <end position="140"/>
    </location>
</feature>
<evidence type="ECO:0000259" key="1">
    <source>
        <dbReference type="Pfam" id="PF13577"/>
    </source>
</evidence>
<reference evidence="2 3" key="1">
    <citation type="journal article" date="2012" name="J. Bacteriol.">
        <title>Genome Sequence of n-Alkane-Degrading Hydrocarboniphaga effusa Strain AP103T (ATCC BAA-332T).</title>
        <authorList>
            <person name="Chang H.K."/>
            <person name="Zylstra G.J."/>
            <person name="Chae J.C."/>
        </authorList>
    </citation>
    <scope>NUCLEOTIDE SEQUENCE [LARGE SCALE GENOMIC DNA]</scope>
    <source>
        <strain evidence="2 3">AP103</strain>
    </source>
</reference>
<dbReference type="AlphaFoldDB" id="I8T1T8"/>
<gene>
    <name evidence="2" type="ORF">WQQ_43150</name>
</gene>
<dbReference type="InterPro" id="IPR032710">
    <property type="entry name" value="NTF2-like_dom_sf"/>
</dbReference>
<comment type="caution">
    <text evidence="2">The sequence shown here is derived from an EMBL/GenBank/DDBJ whole genome shotgun (WGS) entry which is preliminary data.</text>
</comment>
<dbReference type="STRING" id="1172194.WQQ_43150"/>
<dbReference type="SUPFAM" id="SSF54427">
    <property type="entry name" value="NTF2-like"/>
    <property type="match status" value="1"/>
</dbReference>
<dbReference type="Pfam" id="PF13577">
    <property type="entry name" value="SnoaL_4"/>
    <property type="match status" value="1"/>
</dbReference>
<dbReference type="Proteomes" id="UP000003704">
    <property type="component" value="Unassembled WGS sequence"/>
</dbReference>